<dbReference type="Proteomes" id="UP001363151">
    <property type="component" value="Unassembled WGS sequence"/>
</dbReference>
<keyword evidence="2" id="KW-0697">Rotamase</keyword>
<reference evidence="5 6" key="1">
    <citation type="submission" date="2024-03" db="EMBL/GenBank/DDBJ databases">
        <title>Aureococcus anophagefferens CCMP1851 and Kratosvirus quantuckense: Draft genome of a second virus-susceptible host strain in the model system.</title>
        <authorList>
            <person name="Chase E."/>
            <person name="Truchon A.R."/>
            <person name="Schepens W."/>
            <person name="Wilhelm S.W."/>
        </authorList>
    </citation>
    <scope>NUCLEOTIDE SEQUENCE [LARGE SCALE GENOMIC DNA]</scope>
    <source>
        <strain evidence="5 6">CCMP1851</strain>
    </source>
</reference>
<dbReference type="SUPFAM" id="SSF50891">
    <property type="entry name" value="Cyclophilin-like"/>
    <property type="match status" value="1"/>
</dbReference>
<dbReference type="EC" id="5.2.1.8" evidence="1"/>
<name>A0ABR1FJL4_AURAN</name>
<keyword evidence="3 5" id="KW-0413">Isomerase</keyword>
<feature type="domain" description="PPIase cyclophilin-type" evidence="4">
    <location>
        <begin position="24"/>
        <end position="191"/>
    </location>
</feature>
<evidence type="ECO:0000313" key="6">
    <source>
        <dbReference type="Proteomes" id="UP001363151"/>
    </source>
</evidence>
<dbReference type="PROSITE" id="PS50072">
    <property type="entry name" value="CSA_PPIASE_2"/>
    <property type="match status" value="1"/>
</dbReference>
<dbReference type="GO" id="GO:0016853">
    <property type="term" value="F:isomerase activity"/>
    <property type="evidence" value="ECO:0007669"/>
    <property type="project" value="UniProtKB-KW"/>
</dbReference>
<evidence type="ECO:0000256" key="1">
    <source>
        <dbReference type="ARBA" id="ARBA00013194"/>
    </source>
</evidence>
<accession>A0ABR1FJL4</accession>
<evidence type="ECO:0000256" key="2">
    <source>
        <dbReference type="ARBA" id="ARBA00023110"/>
    </source>
</evidence>
<evidence type="ECO:0000259" key="4">
    <source>
        <dbReference type="PROSITE" id="PS50072"/>
    </source>
</evidence>
<evidence type="ECO:0000313" key="5">
    <source>
        <dbReference type="EMBL" id="KAK7232051.1"/>
    </source>
</evidence>
<sequence length="210" mass="23566">MRVLALLVALAEAKWFEEGVWYVDFRINLAAGRERRFTMEVHPEWAPIGAERMEELVDADFFAGCRFFRVVPGFVAQFGIHGKPAVSALWRDRTIPDDNVTQSNIAYYVSYATSGADSRTTQMFINLVDNEQLDAMGFAPFARITTGLDTVDDIYSEHGEKPHQGYIQQDGNTYLKKNFPKLSYVVSATKRGTGAEYYAKAEKAGAKADL</sequence>
<dbReference type="EMBL" id="JBBJCI010000371">
    <property type="protein sequence ID" value="KAK7232051.1"/>
    <property type="molecule type" value="Genomic_DNA"/>
</dbReference>
<dbReference type="Pfam" id="PF00160">
    <property type="entry name" value="Pro_isomerase"/>
    <property type="match status" value="1"/>
</dbReference>
<dbReference type="InterPro" id="IPR044665">
    <property type="entry name" value="E_coli_cyclophilin_A-like"/>
</dbReference>
<comment type="caution">
    <text evidence="5">The sequence shown here is derived from an EMBL/GenBank/DDBJ whole genome shotgun (WGS) entry which is preliminary data.</text>
</comment>
<keyword evidence="6" id="KW-1185">Reference proteome</keyword>
<evidence type="ECO:0000256" key="3">
    <source>
        <dbReference type="ARBA" id="ARBA00023235"/>
    </source>
</evidence>
<dbReference type="PANTHER" id="PTHR43246">
    <property type="entry name" value="PEPTIDYL-PROLYL CIS-TRANS ISOMERASE CYP38, CHLOROPLASTIC"/>
    <property type="match status" value="1"/>
</dbReference>
<organism evidence="5 6">
    <name type="scientific">Aureococcus anophagefferens</name>
    <name type="common">Harmful bloom alga</name>
    <dbReference type="NCBI Taxonomy" id="44056"/>
    <lineage>
        <taxon>Eukaryota</taxon>
        <taxon>Sar</taxon>
        <taxon>Stramenopiles</taxon>
        <taxon>Ochrophyta</taxon>
        <taxon>Pelagophyceae</taxon>
        <taxon>Pelagomonadales</taxon>
        <taxon>Pelagomonadaceae</taxon>
        <taxon>Aureococcus</taxon>
    </lineage>
</organism>
<dbReference type="Gene3D" id="2.40.100.10">
    <property type="entry name" value="Cyclophilin-like"/>
    <property type="match status" value="1"/>
</dbReference>
<dbReference type="InterPro" id="IPR029000">
    <property type="entry name" value="Cyclophilin-like_dom_sf"/>
</dbReference>
<gene>
    <name evidence="5" type="ORF">SO694_00031146</name>
</gene>
<proteinExistence type="predicted"/>
<protein>
    <recommendedName>
        <fullName evidence="1">peptidylprolyl isomerase</fullName>
        <ecNumber evidence="1">5.2.1.8</ecNumber>
    </recommendedName>
</protein>
<dbReference type="InterPro" id="IPR002130">
    <property type="entry name" value="Cyclophilin-type_PPIase_dom"/>
</dbReference>